<sequence length="269" mass="28343">MAPRTRSIVLAALLALVSAVAQAEAQQHVGGSTVNPGVLISGIARCTSAPAPPIPHAGLQLVCSGSEVAGAAADDNGAFVIYLEPTGDELLADLLDNKCKVVVITPFIECTLPQPGLAPGRTTTTLAGPLQLVSASLGTGVLLTTVGSVATLSQLWVASSTSSPYSSDLLPRLEPRSSLWIEELYAWLAVCPYRWTTTQRTRNNNNYEQIINTHTHTHTITRPNNAGLFSLSRPIKRAGAAHMFAASSYSKNINVMVLVVSCSQSDGKK</sequence>
<gene>
    <name evidence="2" type="ORF">U9M48_007348</name>
</gene>
<dbReference type="EMBL" id="CP144746">
    <property type="protein sequence ID" value="WVZ56877.1"/>
    <property type="molecule type" value="Genomic_DNA"/>
</dbReference>
<evidence type="ECO:0000313" key="2">
    <source>
        <dbReference type="EMBL" id="WVZ56877.1"/>
    </source>
</evidence>
<evidence type="ECO:0000313" key="3">
    <source>
        <dbReference type="Proteomes" id="UP001341281"/>
    </source>
</evidence>
<dbReference type="PANTHER" id="PTHR34458">
    <property type="entry name" value="POLLEN OLE E 1 ALLERGEN AND EXTENSIN FAMILY PROTEIN-RELATED"/>
    <property type="match status" value="1"/>
</dbReference>
<evidence type="ECO:0008006" key="4">
    <source>
        <dbReference type="Google" id="ProtNLM"/>
    </source>
</evidence>
<dbReference type="InterPro" id="IPR040404">
    <property type="entry name" value="Phylloplanin-like"/>
</dbReference>
<organism evidence="2 3">
    <name type="scientific">Paspalum notatum var. saurae</name>
    <dbReference type="NCBI Taxonomy" id="547442"/>
    <lineage>
        <taxon>Eukaryota</taxon>
        <taxon>Viridiplantae</taxon>
        <taxon>Streptophyta</taxon>
        <taxon>Embryophyta</taxon>
        <taxon>Tracheophyta</taxon>
        <taxon>Spermatophyta</taxon>
        <taxon>Magnoliopsida</taxon>
        <taxon>Liliopsida</taxon>
        <taxon>Poales</taxon>
        <taxon>Poaceae</taxon>
        <taxon>PACMAD clade</taxon>
        <taxon>Panicoideae</taxon>
        <taxon>Andropogonodae</taxon>
        <taxon>Paspaleae</taxon>
        <taxon>Paspalinae</taxon>
        <taxon>Paspalum</taxon>
    </lineage>
</organism>
<feature type="chain" id="PRO_5042923910" description="Pollen Ole e 1 allergen and extensin family protein" evidence="1">
    <location>
        <begin position="26"/>
        <end position="269"/>
    </location>
</feature>
<proteinExistence type="predicted"/>
<name>A0AAQ3PRK5_PASNO</name>
<keyword evidence="1" id="KW-0732">Signal</keyword>
<dbReference type="PANTHER" id="PTHR34458:SF5">
    <property type="entry name" value="POLLEN OLE E 1 ALLERGEN AND EXTENSIN FAMILY PROTEIN"/>
    <property type="match status" value="1"/>
</dbReference>
<keyword evidence="3" id="KW-1185">Reference proteome</keyword>
<accession>A0AAQ3PRK5</accession>
<dbReference type="Proteomes" id="UP001341281">
    <property type="component" value="Chromosome 02"/>
</dbReference>
<feature type="signal peptide" evidence="1">
    <location>
        <begin position="1"/>
        <end position="25"/>
    </location>
</feature>
<evidence type="ECO:0000256" key="1">
    <source>
        <dbReference type="SAM" id="SignalP"/>
    </source>
</evidence>
<reference evidence="2 3" key="1">
    <citation type="submission" date="2024-02" db="EMBL/GenBank/DDBJ databases">
        <title>High-quality chromosome-scale genome assembly of Pensacola bahiagrass (Paspalum notatum Flugge var. saurae).</title>
        <authorList>
            <person name="Vega J.M."/>
            <person name="Podio M."/>
            <person name="Orjuela J."/>
            <person name="Siena L.A."/>
            <person name="Pessino S.C."/>
            <person name="Combes M.C."/>
            <person name="Mariac C."/>
            <person name="Albertini E."/>
            <person name="Pupilli F."/>
            <person name="Ortiz J.P.A."/>
            <person name="Leblanc O."/>
        </authorList>
    </citation>
    <scope>NUCLEOTIDE SEQUENCE [LARGE SCALE GENOMIC DNA]</scope>
    <source>
        <strain evidence="2">R1</strain>
        <tissue evidence="2">Leaf</tissue>
    </source>
</reference>
<dbReference type="AlphaFoldDB" id="A0AAQ3PRK5"/>
<protein>
    <recommendedName>
        <fullName evidence="4">Pollen Ole e 1 allergen and extensin family protein</fullName>
    </recommendedName>
</protein>